<feature type="transmembrane region" description="Helical" evidence="2">
    <location>
        <begin position="344"/>
        <end position="366"/>
    </location>
</feature>
<organism evidence="3 4">
    <name type="scientific">Lentithecium fluviatile CBS 122367</name>
    <dbReference type="NCBI Taxonomy" id="1168545"/>
    <lineage>
        <taxon>Eukaryota</taxon>
        <taxon>Fungi</taxon>
        <taxon>Dikarya</taxon>
        <taxon>Ascomycota</taxon>
        <taxon>Pezizomycotina</taxon>
        <taxon>Dothideomycetes</taxon>
        <taxon>Pleosporomycetidae</taxon>
        <taxon>Pleosporales</taxon>
        <taxon>Massarineae</taxon>
        <taxon>Lentitheciaceae</taxon>
        <taxon>Lentithecium</taxon>
    </lineage>
</organism>
<reference evidence="3" key="1">
    <citation type="journal article" date="2020" name="Stud. Mycol.">
        <title>101 Dothideomycetes genomes: a test case for predicting lifestyles and emergence of pathogens.</title>
        <authorList>
            <person name="Haridas S."/>
            <person name="Albert R."/>
            <person name="Binder M."/>
            <person name="Bloem J."/>
            <person name="Labutti K."/>
            <person name="Salamov A."/>
            <person name="Andreopoulos B."/>
            <person name="Baker S."/>
            <person name="Barry K."/>
            <person name="Bills G."/>
            <person name="Bluhm B."/>
            <person name="Cannon C."/>
            <person name="Castanera R."/>
            <person name="Culley D."/>
            <person name="Daum C."/>
            <person name="Ezra D."/>
            <person name="Gonzalez J."/>
            <person name="Henrissat B."/>
            <person name="Kuo A."/>
            <person name="Liang C."/>
            <person name="Lipzen A."/>
            <person name="Lutzoni F."/>
            <person name="Magnuson J."/>
            <person name="Mondo S."/>
            <person name="Nolan M."/>
            <person name="Ohm R."/>
            <person name="Pangilinan J."/>
            <person name="Park H.-J."/>
            <person name="Ramirez L."/>
            <person name="Alfaro M."/>
            <person name="Sun H."/>
            <person name="Tritt A."/>
            <person name="Yoshinaga Y."/>
            <person name="Zwiers L.-H."/>
            <person name="Turgeon B."/>
            <person name="Goodwin S."/>
            <person name="Spatafora J."/>
            <person name="Crous P."/>
            <person name="Grigoriev I."/>
        </authorList>
    </citation>
    <scope>NUCLEOTIDE SEQUENCE</scope>
    <source>
        <strain evidence="3">CBS 122367</strain>
    </source>
</reference>
<accession>A0A6G1J7N9</accession>
<keyword evidence="4" id="KW-1185">Reference proteome</keyword>
<keyword evidence="2" id="KW-1133">Transmembrane helix</keyword>
<proteinExistence type="predicted"/>
<gene>
    <name evidence="3" type="ORF">K458DRAFT_386535</name>
</gene>
<feature type="compositionally biased region" description="Low complexity" evidence="1">
    <location>
        <begin position="438"/>
        <end position="458"/>
    </location>
</feature>
<evidence type="ECO:0000313" key="4">
    <source>
        <dbReference type="Proteomes" id="UP000799291"/>
    </source>
</evidence>
<evidence type="ECO:0000313" key="3">
    <source>
        <dbReference type="EMBL" id="KAF2686574.1"/>
    </source>
</evidence>
<evidence type="ECO:0000256" key="2">
    <source>
        <dbReference type="SAM" id="Phobius"/>
    </source>
</evidence>
<evidence type="ECO:0000256" key="1">
    <source>
        <dbReference type="SAM" id="MobiDB-lite"/>
    </source>
</evidence>
<keyword evidence="2" id="KW-0812">Transmembrane</keyword>
<dbReference type="OrthoDB" id="5392974at2759"/>
<feature type="compositionally biased region" description="Polar residues" evidence="1">
    <location>
        <begin position="417"/>
        <end position="437"/>
    </location>
</feature>
<dbReference type="AlphaFoldDB" id="A0A6G1J7N9"/>
<name>A0A6G1J7N9_9PLEO</name>
<dbReference type="Proteomes" id="UP000799291">
    <property type="component" value="Unassembled WGS sequence"/>
</dbReference>
<dbReference type="EMBL" id="MU005576">
    <property type="protein sequence ID" value="KAF2686574.1"/>
    <property type="molecule type" value="Genomic_DNA"/>
</dbReference>
<feature type="region of interest" description="Disordered" evidence="1">
    <location>
        <begin position="413"/>
        <end position="471"/>
    </location>
</feature>
<sequence>MPFEKGTLEKIMTEFHLPKALLQAIVDGELHFSTTPHTSEAGSSWKAEIATLCLLRPPEARYCNHQPKLHLTSSATGFVLRTAPDYNDRQDLALSLAFQPTTGFTTALLLGCSSLTAQGVETIQDLEIIETFLRFPESSTGHPRLLLALIFLLQLERYKQQDDHVDNELLLALHGARLNRLEGHEVRASSAANAESNADDIPYNDLTKRVLEQFTEAGFLVQAMTQFSKLLDRIVLTLATDLPLAKQTKYHEEHTIHIKEYIEATKDMILSSADNNRLAAERASLLISSIWNLIAQEGSQKSRNIAAQSQALAEQSKALAVSSKEIAEDAINVLSKRTLKYFRMYWWTATPLTVVVLVIWMVWILWSIHLQKKEDEKLEKRRARERALKIRLANGHAKRTPTMKVVRMPTTARVGNKGTNTGKPSASNVVQTRTQAVPSQGSNTQTNTQTVQAPAQQIQPPPPKHGQTHPA</sequence>
<protein>
    <submittedName>
        <fullName evidence="3">Uncharacterized protein</fullName>
    </submittedName>
</protein>
<keyword evidence="2" id="KW-0472">Membrane</keyword>